<dbReference type="RefSeq" id="WP_377465210.1">
    <property type="nucleotide sequence ID" value="NZ_JBHUOP010000001.1"/>
</dbReference>
<proteinExistence type="predicted"/>
<reference evidence="2" key="1">
    <citation type="journal article" date="2019" name="Int. J. Syst. Evol. Microbiol.">
        <title>The Global Catalogue of Microorganisms (GCM) 10K type strain sequencing project: providing services to taxonomists for standard genome sequencing and annotation.</title>
        <authorList>
            <consortium name="The Broad Institute Genomics Platform"/>
            <consortium name="The Broad Institute Genome Sequencing Center for Infectious Disease"/>
            <person name="Wu L."/>
            <person name="Ma J."/>
        </authorList>
    </citation>
    <scope>NUCLEOTIDE SEQUENCE [LARGE SCALE GENOMIC DNA]</scope>
    <source>
        <strain evidence="2">KCTC 33576</strain>
    </source>
</reference>
<accession>A0ABW5XFT8</accession>
<evidence type="ECO:0000313" key="2">
    <source>
        <dbReference type="Proteomes" id="UP001597391"/>
    </source>
</evidence>
<comment type="caution">
    <text evidence="1">The sequence shown here is derived from an EMBL/GenBank/DDBJ whole genome shotgun (WGS) entry which is preliminary data.</text>
</comment>
<gene>
    <name evidence="1" type="ORF">ACFSYH_03840</name>
</gene>
<dbReference type="EMBL" id="JBHUOP010000001">
    <property type="protein sequence ID" value="MFD2839698.1"/>
    <property type="molecule type" value="Genomic_DNA"/>
</dbReference>
<name>A0ABW5XFT8_9MICO</name>
<protein>
    <submittedName>
        <fullName evidence="1">Uncharacterized protein</fullName>
    </submittedName>
</protein>
<keyword evidence="2" id="KW-1185">Reference proteome</keyword>
<organism evidence="1 2">
    <name type="scientific">Populibacterium corticicola</name>
    <dbReference type="NCBI Taxonomy" id="1812826"/>
    <lineage>
        <taxon>Bacteria</taxon>
        <taxon>Bacillati</taxon>
        <taxon>Actinomycetota</taxon>
        <taxon>Actinomycetes</taxon>
        <taxon>Micrococcales</taxon>
        <taxon>Jonesiaceae</taxon>
        <taxon>Populibacterium</taxon>
    </lineage>
</organism>
<sequence>MTTHFDPTVPPTPTEDLLGLGDALDVADVEEHTPIFESLIEELKIELDL</sequence>
<dbReference type="Proteomes" id="UP001597391">
    <property type="component" value="Unassembled WGS sequence"/>
</dbReference>
<evidence type="ECO:0000313" key="1">
    <source>
        <dbReference type="EMBL" id="MFD2839698.1"/>
    </source>
</evidence>